<evidence type="ECO:0000313" key="2">
    <source>
        <dbReference type="EMBL" id="JAA90450.1"/>
    </source>
</evidence>
<protein>
    <submittedName>
        <fullName evidence="2">Uncharacterized protein</fullName>
    </submittedName>
</protein>
<organism evidence="2">
    <name type="scientific">Pararge aegeria</name>
    <name type="common">speckled wood butterfly</name>
    <dbReference type="NCBI Taxonomy" id="116150"/>
    <lineage>
        <taxon>Eukaryota</taxon>
        <taxon>Metazoa</taxon>
        <taxon>Ecdysozoa</taxon>
        <taxon>Arthropoda</taxon>
        <taxon>Hexapoda</taxon>
        <taxon>Insecta</taxon>
        <taxon>Pterygota</taxon>
        <taxon>Neoptera</taxon>
        <taxon>Endopterygota</taxon>
        <taxon>Lepidoptera</taxon>
        <taxon>Glossata</taxon>
        <taxon>Ditrysia</taxon>
        <taxon>Papilionoidea</taxon>
        <taxon>Nymphalidae</taxon>
        <taxon>Satyrinae</taxon>
        <taxon>Satyrini</taxon>
        <taxon>Parargina</taxon>
        <taxon>Pararge</taxon>
    </lineage>
</organism>
<evidence type="ECO:0000256" key="1">
    <source>
        <dbReference type="SAM" id="Phobius"/>
    </source>
</evidence>
<accession>S4PQ05</accession>
<feature type="transmembrane region" description="Helical" evidence="1">
    <location>
        <begin position="15"/>
        <end position="37"/>
    </location>
</feature>
<name>S4PQ05_9NEOP</name>
<dbReference type="AlphaFoldDB" id="S4PQ05"/>
<dbReference type="EMBL" id="GAIX01002110">
    <property type="protein sequence ID" value="JAA90450.1"/>
    <property type="molecule type" value="Transcribed_RNA"/>
</dbReference>
<proteinExistence type="predicted"/>
<keyword evidence="1" id="KW-0812">Transmembrane</keyword>
<reference evidence="2" key="2">
    <citation type="submission" date="2013-05" db="EMBL/GenBank/DDBJ databases">
        <authorList>
            <person name="Carter J.-M."/>
            <person name="Baker S.C."/>
            <person name="Pink R."/>
            <person name="Carter D.R.F."/>
            <person name="Collins A."/>
            <person name="Tomlin J."/>
            <person name="Gibbs M."/>
            <person name="Breuker C.J."/>
        </authorList>
    </citation>
    <scope>NUCLEOTIDE SEQUENCE</scope>
    <source>
        <tissue evidence="2">Ovary</tissue>
    </source>
</reference>
<feature type="non-terminal residue" evidence="2">
    <location>
        <position position="1"/>
    </location>
</feature>
<sequence length="69" mass="7992">KKVFLSNINRFSDYILHYLARVYLGVLKTFVVPLALLAKRRYAVNLICKICISYLNKSGHLIFKSFPTV</sequence>
<keyword evidence="1" id="KW-1133">Transmembrane helix</keyword>
<reference evidence="2" key="1">
    <citation type="journal article" date="2013" name="BMC Genomics">
        <title>Unscrambling butterfly oogenesis.</title>
        <authorList>
            <person name="Carter J.M."/>
            <person name="Baker S.C."/>
            <person name="Pink R."/>
            <person name="Carter D.R."/>
            <person name="Collins A."/>
            <person name="Tomlin J."/>
            <person name="Gibbs M."/>
            <person name="Breuker C.J."/>
        </authorList>
    </citation>
    <scope>NUCLEOTIDE SEQUENCE</scope>
    <source>
        <tissue evidence="2">Ovary</tissue>
    </source>
</reference>
<keyword evidence="1" id="KW-0472">Membrane</keyword>